<proteinExistence type="inferred from homology"/>
<dbReference type="Pfam" id="PF24850">
    <property type="entry name" value="CC_BshC"/>
    <property type="match status" value="1"/>
</dbReference>
<dbReference type="InterPro" id="IPR055398">
    <property type="entry name" value="Rossmann-like_BshC"/>
</dbReference>
<keyword evidence="6" id="KW-1185">Reference proteome</keyword>
<organism evidence="5 6">
    <name type="scientific">Cerasibacillus quisquiliarum</name>
    <dbReference type="NCBI Taxonomy" id="227865"/>
    <lineage>
        <taxon>Bacteria</taxon>
        <taxon>Bacillati</taxon>
        <taxon>Bacillota</taxon>
        <taxon>Bacilli</taxon>
        <taxon>Bacillales</taxon>
        <taxon>Bacillaceae</taxon>
        <taxon>Cerasibacillus</taxon>
    </lineage>
</organism>
<dbReference type="AlphaFoldDB" id="A0A511UUT6"/>
<accession>A0A511UUT6</accession>
<evidence type="ECO:0000259" key="3">
    <source>
        <dbReference type="Pfam" id="PF10079"/>
    </source>
</evidence>
<dbReference type="InterPro" id="IPR011199">
    <property type="entry name" value="Bacillithiol_biosynth_BshC"/>
</dbReference>
<gene>
    <name evidence="2 5" type="primary">bshC</name>
    <name evidence="5" type="ORF">CQU01_05720</name>
</gene>
<comment type="caution">
    <text evidence="5">The sequence shown here is derived from an EMBL/GenBank/DDBJ whole genome shotgun (WGS) entry which is preliminary data.</text>
</comment>
<dbReference type="Pfam" id="PF10079">
    <property type="entry name" value="Rossmann-like_BshC"/>
    <property type="match status" value="1"/>
</dbReference>
<dbReference type="EMBL" id="BJXW01000008">
    <property type="protein sequence ID" value="GEN30334.1"/>
    <property type="molecule type" value="Genomic_DNA"/>
</dbReference>
<dbReference type="RefSeq" id="WP_146935506.1">
    <property type="nucleotide sequence ID" value="NZ_BJXW01000008.1"/>
</dbReference>
<dbReference type="InterPro" id="IPR055399">
    <property type="entry name" value="CC_BshC"/>
</dbReference>
<reference evidence="5 6" key="1">
    <citation type="submission" date="2019-07" db="EMBL/GenBank/DDBJ databases">
        <title>Whole genome shotgun sequence of Cerasibacillus quisquiliarum NBRC 102429.</title>
        <authorList>
            <person name="Hosoyama A."/>
            <person name="Uohara A."/>
            <person name="Ohji S."/>
            <person name="Ichikawa N."/>
        </authorList>
    </citation>
    <scope>NUCLEOTIDE SEQUENCE [LARGE SCALE GENOMIC DNA]</scope>
    <source>
        <strain evidence="5 6">NBRC 102429</strain>
    </source>
</reference>
<evidence type="ECO:0000256" key="1">
    <source>
        <dbReference type="ARBA" id="ARBA00022598"/>
    </source>
</evidence>
<evidence type="ECO:0000313" key="5">
    <source>
        <dbReference type="EMBL" id="GEN30334.1"/>
    </source>
</evidence>
<dbReference type="OrthoDB" id="9765151at2"/>
<feature type="domain" description="Bacillithiol biosynthesis BshC N-terminal Rossmann-like" evidence="3">
    <location>
        <begin position="1"/>
        <end position="377"/>
    </location>
</feature>
<dbReference type="EC" id="6.-.-.-" evidence="2"/>
<dbReference type="HAMAP" id="MF_01867">
    <property type="entry name" value="BshC"/>
    <property type="match status" value="1"/>
</dbReference>
<comment type="function">
    <text evidence="2">Involved in bacillithiol (BSH) biosynthesis. May catalyze the last step of the pathway, the addition of cysteine to glucosamine malate (GlcN-Mal) to generate BSH.</text>
</comment>
<dbReference type="GO" id="GO:0016874">
    <property type="term" value="F:ligase activity"/>
    <property type="evidence" value="ECO:0007669"/>
    <property type="project" value="UniProtKB-UniRule"/>
</dbReference>
<protein>
    <recommendedName>
        <fullName evidence="2">Putative cysteine ligase BshC</fullName>
        <ecNumber evidence="2">6.-.-.-</ecNumber>
    </recommendedName>
</protein>
<dbReference type="PIRSF" id="PIRSF012535">
    <property type="entry name" value="UCP012535"/>
    <property type="match status" value="1"/>
</dbReference>
<evidence type="ECO:0000259" key="4">
    <source>
        <dbReference type="Pfam" id="PF24850"/>
    </source>
</evidence>
<dbReference type="NCBIfam" id="TIGR03998">
    <property type="entry name" value="thiol_BshC"/>
    <property type="match status" value="1"/>
</dbReference>
<feature type="domain" description="Bacillithiol biosynthesis BshC C-terminal coiled-coil" evidence="4">
    <location>
        <begin position="380"/>
        <end position="539"/>
    </location>
</feature>
<dbReference type="Proteomes" id="UP000321491">
    <property type="component" value="Unassembled WGS sequence"/>
</dbReference>
<evidence type="ECO:0000256" key="2">
    <source>
        <dbReference type="HAMAP-Rule" id="MF_01867"/>
    </source>
</evidence>
<keyword evidence="1 2" id="KW-0436">Ligase</keyword>
<comment type="similarity">
    <text evidence="2">Belongs to the BshC family.</text>
</comment>
<sequence length="539" mass="63404">MRITPMKIEQRNQLINDYCNKDHDVHTYFDYQDTKGDLTRRINELMNRSFARKELSDVLIHMNKKWGAPEQTIHNINRLKQSDSVVVIGGQQAGLLTGPLYTIHKIVSIITYAKQQEIEFNRPVIPVFWIAGEDHDYLEVNHVHMFHDGKMEKVLLDEQPLKKIPMSHKPINHQTGEKWLQHVFSLLKETEHTKELYFQMREALSQSNTIVDFFARTLFTLIREEGIVLVDSGAPEIRQLESDYFVQLIKNQEKLSTITYETHKQLLYKGYSIDLDLEEKSGHLFYHHKNERILLFRDEEEWVGKQHEVSFTTDELLSIAKEKPHLLSNNVVTRPLMQDLLFPTLAFIGGPGEISYWSVLKGAFHALNIKMPPVIKRLSFTLVTTQIEDKLEKYGLSLKSVIENGVDSYKQRWLQSQSHPPFHEMFKQFKKTIQHTHQPIHEVAQYIRKDLGLLAENNLQHIFRHIDYLERRMKCVLEEQYAGEMADFDYLNALLFPNQGLQERIWNPLPWLNEFGTDLIDNLLKQSFSLKDDHYIVYL</sequence>
<evidence type="ECO:0000313" key="6">
    <source>
        <dbReference type="Proteomes" id="UP000321491"/>
    </source>
</evidence>
<name>A0A511UUT6_9BACI</name>